<keyword evidence="7" id="KW-1015">Disulfide bond</keyword>
<sequence length="353" mass="39752">MYFQKVNGRSLLTFSLLCFLLLLTLLHRAFTQSFSFSNSIANNQYILTTKDFLLGPCLVNTNQICPDREIGFFLFTRKNKILGQKIFVNSSGSNLGDTYFQSQDPTKIIVHGYNSDMQLDSLVDIRQEYLKKNYYNLIAVDWRRLASGPCYPIAVYNVPHVGQCLAQLIDILKDHGAMDIHVIGFSLGAHVPAYSANYLKPYKLSRITGLDPAMPLFITVNKDQKLDEGDAEFVDVFHTNAFVQGKIEASGHIDFYMNGGINQPGCWEKRNPFGCNHHRASVYFAESINSKIGFWGWRCSGFLTYLLGLCPPKLPAVLAGDPVDKTNRGFFLVKTKGESPFAEGMFTIENFMP</sequence>
<organism evidence="11 12">
    <name type="scientific">Ceratosolen solmsi marchali</name>
    <dbReference type="NCBI Taxonomy" id="326594"/>
    <lineage>
        <taxon>Eukaryota</taxon>
        <taxon>Metazoa</taxon>
        <taxon>Ecdysozoa</taxon>
        <taxon>Arthropoda</taxon>
        <taxon>Hexapoda</taxon>
        <taxon>Insecta</taxon>
        <taxon>Pterygota</taxon>
        <taxon>Neoptera</taxon>
        <taxon>Endopterygota</taxon>
        <taxon>Hymenoptera</taxon>
        <taxon>Apocrita</taxon>
        <taxon>Proctotrupomorpha</taxon>
        <taxon>Chalcidoidea</taxon>
        <taxon>Agaonidae</taxon>
        <taxon>Agaoninae</taxon>
        <taxon>Ceratosolen</taxon>
    </lineage>
</organism>
<keyword evidence="9" id="KW-0732">Signal</keyword>
<dbReference type="InterPro" id="IPR033906">
    <property type="entry name" value="Lipase_N"/>
</dbReference>
<dbReference type="AlphaFoldDB" id="A0AAJ6YN53"/>
<feature type="chain" id="PRO_5042605073" description="phospholipase A1" evidence="9">
    <location>
        <begin position="32"/>
        <end position="353"/>
    </location>
</feature>
<dbReference type="GO" id="GO:0016042">
    <property type="term" value="P:lipid catabolic process"/>
    <property type="evidence" value="ECO:0007669"/>
    <property type="project" value="TreeGrafter"/>
</dbReference>
<dbReference type="PRINTS" id="PR00821">
    <property type="entry name" value="TAGLIPASE"/>
</dbReference>
<keyword evidence="11" id="KW-1185">Reference proteome</keyword>
<comment type="similarity">
    <text evidence="3 8">Belongs to the AB hydrolase superfamily. Lipase family.</text>
</comment>
<evidence type="ECO:0000256" key="5">
    <source>
        <dbReference type="ARBA" id="ARBA00022525"/>
    </source>
</evidence>
<evidence type="ECO:0000256" key="1">
    <source>
        <dbReference type="ARBA" id="ARBA00000111"/>
    </source>
</evidence>
<name>A0AAJ6YN53_9HYME</name>
<reference evidence="12" key="1">
    <citation type="submission" date="2025-08" db="UniProtKB">
        <authorList>
            <consortium name="RefSeq"/>
        </authorList>
    </citation>
    <scope>IDENTIFICATION</scope>
</reference>
<dbReference type="GO" id="GO:0008970">
    <property type="term" value="F:phospholipase A1 activity"/>
    <property type="evidence" value="ECO:0007669"/>
    <property type="project" value="UniProtKB-EC"/>
</dbReference>
<evidence type="ECO:0000256" key="3">
    <source>
        <dbReference type="ARBA" id="ARBA00010701"/>
    </source>
</evidence>
<evidence type="ECO:0000256" key="9">
    <source>
        <dbReference type="SAM" id="SignalP"/>
    </source>
</evidence>
<dbReference type="RefSeq" id="XP_011501172.1">
    <property type="nucleotide sequence ID" value="XM_011502870.1"/>
</dbReference>
<dbReference type="CDD" id="cd00707">
    <property type="entry name" value="Pancreat_lipase_like"/>
    <property type="match status" value="1"/>
</dbReference>
<dbReference type="InterPro" id="IPR029058">
    <property type="entry name" value="AB_hydrolase_fold"/>
</dbReference>
<evidence type="ECO:0000256" key="6">
    <source>
        <dbReference type="ARBA" id="ARBA00022801"/>
    </source>
</evidence>
<evidence type="ECO:0000256" key="2">
    <source>
        <dbReference type="ARBA" id="ARBA00004613"/>
    </source>
</evidence>
<dbReference type="InterPro" id="IPR013818">
    <property type="entry name" value="Lipase"/>
</dbReference>
<gene>
    <name evidence="12" type="primary">LOC105364841</name>
</gene>
<proteinExistence type="inferred from homology"/>
<feature type="signal peptide" evidence="9">
    <location>
        <begin position="1"/>
        <end position="31"/>
    </location>
</feature>
<evidence type="ECO:0000313" key="12">
    <source>
        <dbReference type="RefSeq" id="XP_011501172.1"/>
    </source>
</evidence>
<dbReference type="KEGG" id="csol:105364841"/>
<evidence type="ECO:0000256" key="8">
    <source>
        <dbReference type="RuleBase" id="RU004262"/>
    </source>
</evidence>
<dbReference type="FunFam" id="3.40.50.1820:FF:000076">
    <property type="entry name" value="phospholipase A1"/>
    <property type="match status" value="1"/>
</dbReference>
<dbReference type="InterPro" id="IPR000734">
    <property type="entry name" value="TAG_lipase"/>
</dbReference>
<evidence type="ECO:0000259" key="10">
    <source>
        <dbReference type="Pfam" id="PF00151"/>
    </source>
</evidence>
<keyword evidence="5" id="KW-0964">Secreted</keyword>
<dbReference type="Proteomes" id="UP000695007">
    <property type="component" value="Unplaced"/>
</dbReference>
<dbReference type="GO" id="GO:0017171">
    <property type="term" value="F:serine hydrolase activity"/>
    <property type="evidence" value="ECO:0007669"/>
    <property type="project" value="TreeGrafter"/>
</dbReference>
<protein>
    <recommendedName>
        <fullName evidence="4">phospholipase A1</fullName>
        <ecNumber evidence="4">3.1.1.32</ecNumber>
    </recommendedName>
</protein>
<feature type="domain" description="Lipase" evidence="10">
    <location>
        <begin position="67"/>
        <end position="310"/>
    </location>
</feature>
<comment type="subcellular location">
    <subcellularLocation>
        <location evidence="2">Secreted</location>
    </subcellularLocation>
</comment>
<dbReference type="Pfam" id="PF00151">
    <property type="entry name" value="Lipase"/>
    <property type="match status" value="1"/>
</dbReference>
<dbReference type="PANTHER" id="PTHR11610:SF151">
    <property type="entry name" value="PHOSPHOLIPASE A1 MEMBER A-LIKE PROTEIN"/>
    <property type="match status" value="1"/>
</dbReference>
<comment type="catalytic activity">
    <reaction evidence="1">
        <text>a 1,2-diacyl-sn-glycero-3-phosphocholine + H2O = a 2-acyl-sn-glycero-3-phosphocholine + a fatty acid + H(+)</text>
        <dbReference type="Rhea" id="RHEA:18689"/>
        <dbReference type="ChEBI" id="CHEBI:15377"/>
        <dbReference type="ChEBI" id="CHEBI:15378"/>
        <dbReference type="ChEBI" id="CHEBI:28868"/>
        <dbReference type="ChEBI" id="CHEBI:57643"/>
        <dbReference type="ChEBI" id="CHEBI:57875"/>
        <dbReference type="EC" id="3.1.1.32"/>
    </reaction>
</comment>
<dbReference type="EC" id="3.1.1.32" evidence="4"/>
<dbReference type="Gene3D" id="3.40.50.1820">
    <property type="entry name" value="alpha/beta hydrolase"/>
    <property type="match status" value="1"/>
</dbReference>
<dbReference type="GeneID" id="105364841"/>
<evidence type="ECO:0000256" key="7">
    <source>
        <dbReference type="ARBA" id="ARBA00023157"/>
    </source>
</evidence>
<evidence type="ECO:0000256" key="4">
    <source>
        <dbReference type="ARBA" id="ARBA00013179"/>
    </source>
</evidence>
<dbReference type="SUPFAM" id="SSF53474">
    <property type="entry name" value="alpha/beta-Hydrolases"/>
    <property type="match status" value="1"/>
</dbReference>
<evidence type="ECO:0000313" key="11">
    <source>
        <dbReference type="Proteomes" id="UP000695007"/>
    </source>
</evidence>
<dbReference type="PANTHER" id="PTHR11610">
    <property type="entry name" value="LIPASE"/>
    <property type="match status" value="1"/>
</dbReference>
<accession>A0AAJ6YN53</accession>
<keyword evidence="6" id="KW-0378">Hydrolase</keyword>
<dbReference type="GO" id="GO:0005615">
    <property type="term" value="C:extracellular space"/>
    <property type="evidence" value="ECO:0007669"/>
    <property type="project" value="TreeGrafter"/>
</dbReference>